<dbReference type="PROSITE" id="PS50261">
    <property type="entry name" value="G_PROTEIN_RECEP_F2_4"/>
    <property type="match status" value="1"/>
</dbReference>
<proteinExistence type="predicted"/>
<dbReference type="GO" id="GO:0004930">
    <property type="term" value="F:G protein-coupled receptor activity"/>
    <property type="evidence" value="ECO:0007669"/>
    <property type="project" value="TreeGrafter"/>
</dbReference>
<dbReference type="Proteomes" id="UP000250140">
    <property type="component" value="Unassembled WGS sequence"/>
</dbReference>
<protein>
    <recommendedName>
        <fullName evidence="7">G-protein coupled receptors family 2 profile 2 domain-containing protein</fullName>
    </recommendedName>
</protein>
<reference evidence="8 9" key="1">
    <citation type="journal article" date="2016" name="Nat. Commun.">
        <title>Ectomycorrhizal ecology is imprinted in the genome of the dominant symbiotic fungus Cenococcum geophilum.</title>
        <authorList>
            <consortium name="DOE Joint Genome Institute"/>
            <person name="Peter M."/>
            <person name="Kohler A."/>
            <person name="Ohm R.A."/>
            <person name="Kuo A."/>
            <person name="Krutzmann J."/>
            <person name="Morin E."/>
            <person name="Arend M."/>
            <person name="Barry K.W."/>
            <person name="Binder M."/>
            <person name="Choi C."/>
            <person name="Clum A."/>
            <person name="Copeland A."/>
            <person name="Grisel N."/>
            <person name="Haridas S."/>
            <person name="Kipfer T."/>
            <person name="LaButti K."/>
            <person name="Lindquist E."/>
            <person name="Lipzen A."/>
            <person name="Maire R."/>
            <person name="Meier B."/>
            <person name="Mihaltcheva S."/>
            <person name="Molinier V."/>
            <person name="Murat C."/>
            <person name="Poggeler S."/>
            <person name="Quandt C.A."/>
            <person name="Sperisen C."/>
            <person name="Tritt A."/>
            <person name="Tisserant E."/>
            <person name="Crous P.W."/>
            <person name="Henrissat B."/>
            <person name="Nehls U."/>
            <person name="Egli S."/>
            <person name="Spatafora J.W."/>
            <person name="Grigoriev I.V."/>
            <person name="Martin F.M."/>
        </authorList>
    </citation>
    <scope>NUCLEOTIDE SEQUENCE [LARGE SCALE GENOMIC DNA]</scope>
    <source>
        <strain evidence="8 9">CBS 207.34</strain>
    </source>
</reference>
<evidence type="ECO:0000313" key="9">
    <source>
        <dbReference type="Proteomes" id="UP000250140"/>
    </source>
</evidence>
<evidence type="ECO:0000313" key="8">
    <source>
        <dbReference type="EMBL" id="OCL03333.1"/>
    </source>
</evidence>
<dbReference type="GO" id="GO:0007189">
    <property type="term" value="P:adenylate cyclase-activating G protein-coupled receptor signaling pathway"/>
    <property type="evidence" value="ECO:0007669"/>
    <property type="project" value="TreeGrafter"/>
</dbReference>
<dbReference type="Gene3D" id="1.20.1070.10">
    <property type="entry name" value="Rhodopsin 7-helix transmembrane proteins"/>
    <property type="match status" value="1"/>
</dbReference>
<dbReference type="Pfam" id="PF05462">
    <property type="entry name" value="Dicty_CAR"/>
    <property type="match status" value="1"/>
</dbReference>
<feature type="transmembrane region" description="Helical" evidence="6">
    <location>
        <begin position="282"/>
        <end position="300"/>
    </location>
</feature>
<dbReference type="SUPFAM" id="SSF81321">
    <property type="entry name" value="Family A G protein-coupled receptor-like"/>
    <property type="match status" value="1"/>
</dbReference>
<evidence type="ECO:0000256" key="2">
    <source>
        <dbReference type="ARBA" id="ARBA00022692"/>
    </source>
</evidence>
<feature type="transmembrane region" description="Helical" evidence="6">
    <location>
        <begin position="122"/>
        <end position="140"/>
    </location>
</feature>
<dbReference type="GO" id="GO:0005886">
    <property type="term" value="C:plasma membrane"/>
    <property type="evidence" value="ECO:0007669"/>
    <property type="project" value="TreeGrafter"/>
</dbReference>
<evidence type="ECO:0000256" key="1">
    <source>
        <dbReference type="ARBA" id="ARBA00004141"/>
    </source>
</evidence>
<dbReference type="OrthoDB" id="18453at2759"/>
<feature type="transmembrane region" description="Helical" evidence="6">
    <location>
        <begin position="13"/>
        <end position="34"/>
    </location>
</feature>
<feature type="domain" description="G-protein coupled receptors family 2 profile 2" evidence="7">
    <location>
        <begin position="11"/>
        <end position="341"/>
    </location>
</feature>
<evidence type="ECO:0000256" key="5">
    <source>
        <dbReference type="SAM" id="MobiDB-lite"/>
    </source>
</evidence>
<sequence length="392" mass="44548">MDFSDTQLWQMEIAARLSSTLSIIGTLFIVGTFLSCPGFHQPINRLVFYASWGNLFSNVATMISISGINAGRTSPLCQIQAFFIQMFIPADALWNLVMATNVYLSIFRNYSVTDLRRLEWRYLMICYGIPLVPAIIYLPLETKGKGRMYGPATIWCSISKEWAVFRIATFYGPAWVIMLITFTIHALVGSRLYRIRRQFRKSRLQSSNCLTTSSTKNQEATKIEITEPASSHCDMDIKLHVHSPSADLVQIEALPPGGEQPNYTYDENSPPVKPANRVTRKYARYALLFFVALIFTWIPSSANRVYNLVHPHTPCFSLNFLGALVLPSQGFWNALIYINTSLPVCRRVCKSLWARCRRKPNPCAQTTEMPSWRDENSDSKLSFTRDPNHSPA</sequence>
<dbReference type="PANTHER" id="PTHR23112:SF0">
    <property type="entry name" value="TRANSMEMBRANE PROTEIN 116"/>
    <property type="match status" value="1"/>
</dbReference>
<keyword evidence="3 6" id="KW-1133">Transmembrane helix</keyword>
<gene>
    <name evidence="8" type="ORF">AOQ84DRAFT_302988</name>
</gene>
<feature type="region of interest" description="Disordered" evidence="5">
    <location>
        <begin position="363"/>
        <end position="392"/>
    </location>
</feature>
<dbReference type="AlphaFoldDB" id="A0A8E2JN74"/>
<keyword evidence="2 6" id="KW-0812">Transmembrane</keyword>
<feature type="transmembrane region" description="Helical" evidence="6">
    <location>
        <begin position="170"/>
        <end position="193"/>
    </location>
</feature>
<keyword evidence="4 6" id="KW-0472">Membrane</keyword>
<feature type="transmembrane region" description="Helical" evidence="6">
    <location>
        <begin position="92"/>
        <end position="110"/>
    </location>
</feature>
<feature type="transmembrane region" description="Helical" evidence="6">
    <location>
        <begin position="320"/>
        <end position="338"/>
    </location>
</feature>
<name>A0A8E2JN74_9PEZI</name>
<dbReference type="GO" id="GO:0007166">
    <property type="term" value="P:cell surface receptor signaling pathway"/>
    <property type="evidence" value="ECO:0007669"/>
    <property type="project" value="InterPro"/>
</dbReference>
<dbReference type="PANTHER" id="PTHR23112">
    <property type="entry name" value="G PROTEIN-COUPLED RECEPTOR 157-RELATED"/>
    <property type="match status" value="1"/>
</dbReference>
<dbReference type="InterPro" id="IPR017981">
    <property type="entry name" value="GPCR_2-like_7TM"/>
</dbReference>
<evidence type="ECO:0000256" key="6">
    <source>
        <dbReference type="SAM" id="Phobius"/>
    </source>
</evidence>
<keyword evidence="9" id="KW-1185">Reference proteome</keyword>
<dbReference type="EMBL" id="KV750759">
    <property type="protein sequence ID" value="OCL03333.1"/>
    <property type="molecule type" value="Genomic_DNA"/>
</dbReference>
<comment type="subcellular location">
    <subcellularLocation>
        <location evidence="1">Membrane</location>
        <topology evidence="1">Multi-pass membrane protein</topology>
    </subcellularLocation>
</comment>
<feature type="transmembrane region" description="Helical" evidence="6">
    <location>
        <begin position="46"/>
        <end position="65"/>
    </location>
</feature>
<evidence type="ECO:0000256" key="4">
    <source>
        <dbReference type="ARBA" id="ARBA00023136"/>
    </source>
</evidence>
<accession>A0A8E2JN74</accession>
<organism evidence="8 9">
    <name type="scientific">Glonium stellatum</name>
    <dbReference type="NCBI Taxonomy" id="574774"/>
    <lineage>
        <taxon>Eukaryota</taxon>
        <taxon>Fungi</taxon>
        <taxon>Dikarya</taxon>
        <taxon>Ascomycota</taxon>
        <taxon>Pezizomycotina</taxon>
        <taxon>Dothideomycetes</taxon>
        <taxon>Pleosporomycetidae</taxon>
        <taxon>Gloniales</taxon>
        <taxon>Gloniaceae</taxon>
        <taxon>Glonium</taxon>
    </lineage>
</organism>
<evidence type="ECO:0000259" key="7">
    <source>
        <dbReference type="PROSITE" id="PS50261"/>
    </source>
</evidence>
<evidence type="ECO:0000256" key="3">
    <source>
        <dbReference type="ARBA" id="ARBA00022989"/>
    </source>
</evidence>